<gene>
    <name evidence="1" type="ORF">D9615_001544</name>
</gene>
<dbReference type="EMBL" id="JAACJP010000002">
    <property type="protein sequence ID" value="KAF5386613.1"/>
    <property type="molecule type" value="Genomic_DNA"/>
</dbReference>
<evidence type="ECO:0000313" key="2">
    <source>
        <dbReference type="Proteomes" id="UP000565441"/>
    </source>
</evidence>
<proteinExistence type="predicted"/>
<name>A0A8H5HNL6_9AGAR</name>
<accession>A0A8H5HNL6</accession>
<evidence type="ECO:0000313" key="1">
    <source>
        <dbReference type="EMBL" id="KAF5386613.1"/>
    </source>
</evidence>
<comment type="caution">
    <text evidence="1">The sequence shown here is derived from an EMBL/GenBank/DDBJ whole genome shotgun (WGS) entry which is preliminary data.</text>
</comment>
<dbReference type="SUPFAM" id="SSF52047">
    <property type="entry name" value="RNI-like"/>
    <property type="match status" value="1"/>
</dbReference>
<sequence>MDQALTAGPLYWVSYSKQEFSEPAFLQIKGDPRRFNIAVVLDPGAREDFSGIRVIIVATDDTGVIVKDRLDIDECRDKRYRTLLTILRPSRDSVDDGKICTVALEVEVNPHVIDRANATLRPFRQRFNSYVHRQPRIIYDHVQMSTAPLFLSLKCSHPILRNDDFKGMDFGQSTQTLTARILPISSRSTSLSSLPFTLLSRVVLHAIFDNKERWRRSLLSFGLVCKSWAPLLDLFFSHFCNHVRPFDKGYEYLPRIEAVARSLEMVPRRAALIKRYTPRTYLRPVKAEHSHIFWKAQNTILRLAATSLQHLHIDSTRTDDPSFQEFIDIISGLRGIQTFQLSGPWSKPSWAKVGDLRNLVVEDIQRIICLWPHLTSLILTSWDAFPTTWNSLASQSLQSQVILATDAGHVVEEGMGAKKAQLVCPIEELRFYSGELTRSQLLIFASPTLPLPRLQRAKFYYVKGLTNSHFLGFLTRVASTLVSLTVIRSEILRGGDEEYAIDATMPSMLSLETLSLEGDVASASVISGKIKRQGRDTDGRKDTMQLYNLSFTDHESIVHALGVTGWDVISIGWHKLPEFGVDLIREGSQIAAARGINLKVQA</sequence>
<keyword evidence="2" id="KW-1185">Reference proteome</keyword>
<dbReference type="OrthoDB" id="2994853at2759"/>
<protein>
    <submittedName>
        <fullName evidence="1">Uncharacterized protein</fullName>
    </submittedName>
</protein>
<dbReference type="AlphaFoldDB" id="A0A8H5HNL6"/>
<organism evidence="1 2">
    <name type="scientific">Tricholomella constricta</name>
    <dbReference type="NCBI Taxonomy" id="117010"/>
    <lineage>
        <taxon>Eukaryota</taxon>
        <taxon>Fungi</taxon>
        <taxon>Dikarya</taxon>
        <taxon>Basidiomycota</taxon>
        <taxon>Agaricomycotina</taxon>
        <taxon>Agaricomycetes</taxon>
        <taxon>Agaricomycetidae</taxon>
        <taxon>Agaricales</taxon>
        <taxon>Tricholomatineae</taxon>
        <taxon>Lyophyllaceae</taxon>
        <taxon>Tricholomella</taxon>
    </lineage>
</organism>
<dbReference type="Proteomes" id="UP000565441">
    <property type="component" value="Unassembled WGS sequence"/>
</dbReference>
<reference evidence="1 2" key="1">
    <citation type="journal article" date="2020" name="ISME J.">
        <title>Uncovering the hidden diversity of litter-decomposition mechanisms in mushroom-forming fungi.</title>
        <authorList>
            <person name="Floudas D."/>
            <person name="Bentzer J."/>
            <person name="Ahren D."/>
            <person name="Johansson T."/>
            <person name="Persson P."/>
            <person name="Tunlid A."/>
        </authorList>
    </citation>
    <scope>NUCLEOTIDE SEQUENCE [LARGE SCALE GENOMIC DNA]</scope>
    <source>
        <strain evidence="1 2">CBS 661.87</strain>
    </source>
</reference>